<organism evidence="1 2">
    <name type="scientific">Agathobacter rectalis</name>
    <dbReference type="NCBI Taxonomy" id="39491"/>
    <lineage>
        <taxon>Bacteria</taxon>
        <taxon>Bacillati</taxon>
        <taxon>Bacillota</taxon>
        <taxon>Clostridia</taxon>
        <taxon>Lachnospirales</taxon>
        <taxon>Lachnospiraceae</taxon>
        <taxon>Agathobacter</taxon>
    </lineage>
</organism>
<gene>
    <name evidence="1" type="ORF">DW172_03930</name>
</gene>
<dbReference type="EMBL" id="QRKN01000001">
    <property type="protein sequence ID" value="RHI25837.1"/>
    <property type="molecule type" value="Genomic_DNA"/>
</dbReference>
<dbReference type="RefSeq" id="WP_118257313.1">
    <property type="nucleotide sequence ID" value="NZ_QRKN01000001.1"/>
</dbReference>
<evidence type="ECO:0000313" key="1">
    <source>
        <dbReference type="EMBL" id="RHI25837.1"/>
    </source>
</evidence>
<accession>A0A414ZRI0</accession>
<sequence length="118" mass="13469">MIINKDMLECKQCGKIYFFESSKPYSKFCLKCGGRLNFIDNVDCDTELAEQRKNQPKYNPMEDPNFPLSKPKVECPYCHSTNTSKIGTVSRMTSTAMFGLASKKIGKQWHCNSCNSDF</sequence>
<comment type="caution">
    <text evidence="1">The sequence shown here is derived from an EMBL/GenBank/DDBJ whole genome shotgun (WGS) entry which is preliminary data.</text>
</comment>
<proteinExistence type="predicted"/>
<evidence type="ECO:0000313" key="2">
    <source>
        <dbReference type="Proteomes" id="UP000285865"/>
    </source>
</evidence>
<dbReference type="Proteomes" id="UP000285865">
    <property type="component" value="Unassembled WGS sequence"/>
</dbReference>
<protein>
    <submittedName>
        <fullName evidence="1">Uncharacterized protein</fullName>
    </submittedName>
</protein>
<reference evidence="1 2" key="1">
    <citation type="submission" date="2018-08" db="EMBL/GenBank/DDBJ databases">
        <title>A genome reference for cultivated species of the human gut microbiota.</title>
        <authorList>
            <person name="Zou Y."/>
            <person name="Xue W."/>
            <person name="Luo G."/>
        </authorList>
    </citation>
    <scope>NUCLEOTIDE SEQUENCE [LARGE SCALE GENOMIC DNA]</scope>
    <source>
        <strain evidence="1 2">AM16-11</strain>
    </source>
</reference>
<dbReference type="AlphaFoldDB" id="A0A414ZRI0"/>
<name>A0A414ZRI0_9FIRM</name>